<evidence type="ECO:0000256" key="1">
    <source>
        <dbReference type="SAM" id="MobiDB-lite"/>
    </source>
</evidence>
<dbReference type="EMBL" id="DXAQ01000128">
    <property type="protein sequence ID" value="HIZ90003.1"/>
    <property type="molecule type" value="Genomic_DNA"/>
</dbReference>
<feature type="compositionally biased region" description="Low complexity" evidence="1">
    <location>
        <begin position="272"/>
        <end position="281"/>
    </location>
</feature>
<reference evidence="2" key="2">
    <citation type="submission" date="2021-04" db="EMBL/GenBank/DDBJ databases">
        <authorList>
            <person name="Gilroy R."/>
        </authorList>
    </citation>
    <scope>NUCLEOTIDE SEQUENCE</scope>
    <source>
        <strain evidence="2">ChiW4-1371</strain>
    </source>
</reference>
<dbReference type="PROSITE" id="PS51257">
    <property type="entry name" value="PROKAR_LIPOPROTEIN"/>
    <property type="match status" value="1"/>
</dbReference>
<feature type="compositionally biased region" description="Gly residues" evidence="1">
    <location>
        <begin position="282"/>
        <end position="295"/>
    </location>
</feature>
<evidence type="ECO:0000313" key="2">
    <source>
        <dbReference type="EMBL" id="HIZ90003.1"/>
    </source>
</evidence>
<dbReference type="Proteomes" id="UP000824176">
    <property type="component" value="Unassembled WGS sequence"/>
</dbReference>
<reference evidence="2" key="1">
    <citation type="journal article" date="2021" name="PeerJ">
        <title>Extensive microbial diversity within the chicken gut microbiome revealed by metagenomics and culture.</title>
        <authorList>
            <person name="Gilroy R."/>
            <person name="Ravi A."/>
            <person name="Getino M."/>
            <person name="Pursley I."/>
            <person name="Horton D.L."/>
            <person name="Alikhan N.F."/>
            <person name="Baker D."/>
            <person name="Gharbi K."/>
            <person name="Hall N."/>
            <person name="Watson M."/>
            <person name="Adriaenssens E.M."/>
            <person name="Foster-Nyarko E."/>
            <person name="Jarju S."/>
            <person name="Secka A."/>
            <person name="Antonio M."/>
            <person name="Oren A."/>
            <person name="Chaudhuri R.R."/>
            <person name="La Ragione R."/>
            <person name="Hildebrand F."/>
            <person name="Pallen M.J."/>
        </authorList>
    </citation>
    <scope>NUCLEOTIDE SEQUENCE</scope>
    <source>
        <strain evidence="2">ChiW4-1371</strain>
    </source>
</reference>
<proteinExistence type="predicted"/>
<accession>A0A9D2GTY8</accession>
<name>A0A9D2GTY8_9BACT</name>
<protein>
    <recommendedName>
        <fullName evidence="4">Lipoprotein</fullName>
    </recommendedName>
</protein>
<sequence>MKRLYLYFLLIVLISFIYGCGESIYSDVDNNYSAASKQDEVDFDFISNNCAPVMAYYESVDSTAATLSRDDAFKYLCSVLYCGGFNIIGGIDMVEKAGTSDVYGVIASMLNISTVNTETLQNLIPYYSKAVTICDTRDNISRLDNTTLDTSTASVCGFAGMISSAVNVSSLISSISGTDIELSEQGFIDALNQVDVSTAVDEFLANAENDEYINNLSDSVNIILDSTSSMESLLGGSTSMVNDIRDNLIDTATGKVTPEKLKSYLLSIQNSTGTESSNNGSGINGGNHGNGGRNI</sequence>
<comment type="caution">
    <text evidence="2">The sequence shown here is derived from an EMBL/GenBank/DDBJ whole genome shotgun (WGS) entry which is preliminary data.</text>
</comment>
<feature type="region of interest" description="Disordered" evidence="1">
    <location>
        <begin position="272"/>
        <end position="295"/>
    </location>
</feature>
<organism evidence="2 3">
    <name type="scientific">Candidatus Mucispirillum faecigallinarum</name>
    <dbReference type="NCBI Taxonomy" id="2838699"/>
    <lineage>
        <taxon>Bacteria</taxon>
        <taxon>Pseudomonadati</taxon>
        <taxon>Deferribacterota</taxon>
        <taxon>Deferribacteres</taxon>
        <taxon>Deferribacterales</taxon>
        <taxon>Mucispirillaceae</taxon>
        <taxon>Mucispirillum</taxon>
    </lineage>
</organism>
<evidence type="ECO:0008006" key="4">
    <source>
        <dbReference type="Google" id="ProtNLM"/>
    </source>
</evidence>
<dbReference type="AlphaFoldDB" id="A0A9D2GTY8"/>
<gene>
    <name evidence="2" type="ORF">H9804_08650</name>
</gene>
<evidence type="ECO:0000313" key="3">
    <source>
        <dbReference type="Proteomes" id="UP000824176"/>
    </source>
</evidence>